<name>A0AAE0J0A6_9PEZI</name>
<dbReference type="PANTHER" id="PTHR42748:SF7">
    <property type="entry name" value="NMRA LIKE REDOX SENSOR 1-RELATED"/>
    <property type="match status" value="1"/>
</dbReference>
<comment type="similarity">
    <text evidence="1">Belongs to the NmrA-type oxidoreductase family.</text>
</comment>
<reference evidence="5" key="2">
    <citation type="submission" date="2023-06" db="EMBL/GenBank/DDBJ databases">
        <authorList>
            <consortium name="Lawrence Berkeley National Laboratory"/>
            <person name="Haridas S."/>
            <person name="Hensen N."/>
            <person name="Bonometti L."/>
            <person name="Westerberg I."/>
            <person name="Brannstrom I.O."/>
            <person name="Guillou S."/>
            <person name="Cros-Aarteil S."/>
            <person name="Calhoun S."/>
            <person name="Kuo A."/>
            <person name="Mondo S."/>
            <person name="Pangilinan J."/>
            <person name="Riley R."/>
            <person name="Labutti K."/>
            <person name="Andreopoulos B."/>
            <person name="Lipzen A."/>
            <person name="Chen C."/>
            <person name="Yanf M."/>
            <person name="Daum C."/>
            <person name="Ng V."/>
            <person name="Clum A."/>
            <person name="Steindorff A."/>
            <person name="Ohm R."/>
            <person name="Martin F."/>
            <person name="Silar P."/>
            <person name="Natvig D."/>
            <person name="Lalanne C."/>
            <person name="Gautier V."/>
            <person name="Ament-Velasquez S.L."/>
            <person name="Kruys A."/>
            <person name="Hutchinson M.I."/>
            <person name="Powell A.J."/>
            <person name="Barry K."/>
            <person name="Miller A.N."/>
            <person name="Grigoriev I.V."/>
            <person name="Debuchy R."/>
            <person name="Gladieux P."/>
            <person name="Thoren M.H."/>
            <person name="Johannesson H."/>
        </authorList>
    </citation>
    <scope>NUCLEOTIDE SEQUENCE</scope>
    <source>
        <strain evidence="5">SMH4131-1</strain>
    </source>
</reference>
<feature type="domain" description="NmrA-like" evidence="4">
    <location>
        <begin position="63"/>
        <end position="341"/>
    </location>
</feature>
<dbReference type="PANTHER" id="PTHR42748">
    <property type="entry name" value="NITROGEN METABOLITE REPRESSION PROTEIN NMRA FAMILY MEMBER"/>
    <property type="match status" value="1"/>
</dbReference>
<proteinExistence type="inferred from homology"/>
<evidence type="ECO:0000313" key="5">
    <source>
        <dbReference type="EMBL" id="KAK3334180.1"/>
    </source>
</evidence>
<dbReference type="GO" id="GO:0005634">
    <property type="term" value="C:nucleus"/>
    <property type="evidence" value="ECO:0007669"/>
    <property type="project" value="TreeGrafter"/>
</dbReference>
<accession>A0AAE0J0A6</accession>
<evidence type="ECO:0000259" key="4">
    <source>
        <dbReference type="Pfam" id="PF05368"/>
    </source>
</evidence>
<dbReference type="Gene3D" id="3.40.50.720">
    <property type="entry name" value="NAD(P)-binding Rossmann-like Domain"/>
    <property type="match status" value="1"/>
</dbReference>
<reference evidence="5" key="1">
    <citation type="journal article" date="2023" name="Mol. Phylogenet. Evol.">
        <title>Genome-scale phylogeny and comparative genomics of the fungal order Sordariales.</title>
        <authorList>
            <person name="Hensen N."/>
            <person name="Bonometti L."/>
            <person name="Westerberg I."/>
            <person name="Brannstrom I.O."/>
            <person name="Guillou S."/>
            <person name="Cros-Aarteil S."/>
            <person name="Calhoun S."/>
            <person name="Haridas S."/>
            <person name="Kuo A."/>
            <person name="Mondo S."/>
            <person name="Pangilinan J."/>
            <person name="Riley R."/>
            <person name="LaButti K."/>
            <person name="Andreopoulos B."/>
            <person name="Lipzen A."/>
            <person name="Chen C."/>
            <person name="Yan M."/>
            <person name="Daum C."/>
            <person name="Ng V."/>
            <person name="Clum A."/>
            <person name="Steindorff A."/>
            <person name="Ohm R.A."/>
            <person name="Martin F."/>
            <person name="Silar P."/>
            <person name="Natvig D.O."/>
            <person name="Lalanne C."/>
            <person name="Gautier V."/>
            <person name="Ament-Velasquez S.L."/>
            <person name="Kruys A."/>
            <person name="Hutchinson M.I."/>
            <person name="Powell A.J."/>
            <person name="Barry K."/>
            <person name="Miller A.N."/>
            <person name="Grigoriev I.V."/>
            <person name="Debuchy R."/>
            <person name="Gladieux P."/>
            <person name="Hiltunen Thoren M."/>
            <person name="Johannesson H."/>
        </authorList>
    </citation>
    <scope>NUCLEOTIDE SEQUENCE</scope>
    <source>
        <strain evidence="5">SMH4131-1</strain>
    </source>
</reference>
<feature type="region of interest" description="Disordered" evidence="3">
    <location>
        <begin position="36"/>
        <end position="59"/>
    </location>
</feature>
<evidence type="ECO:0000256" key="2">
    <source>
        <dbReference type="ARBA" id="ARBA00022857"/>
    </source>
</evidence>
<evidence type="ECO:0000256" key="1">
    <source>
        <dbReference type="ARBA" id="ARBA00006328"/>
    </source>
</evidence>
<dbReference type="InterPro" id="IPR036291">
    <property type="entry name" value="NAD(P)-bd_dom_sf"/>
</dbReference>
<gene>
    <name evidence="5" type="ORF">B0T19DRAFT_440872</name>
</gene>
<dbReference type="EMBL" id="JAUEPO010000002">
    <property type="protein sequence ID" value="KAK3334180.1"/>
    <property type="molecule type" value="Genomic_DNA"/>
</dbReference>
<evidence type="ECO:0000256" key="3">
    <source>
        <dbReference type="SAM" id="MobiDB-lite"/>
    </source>
</evidence>
<protein>
    <recommendedName>
        <fullName evidence="4">NmrA-like domain-containing protein</fullName>
    </recommendedName>
</protein>
<comment type="caution">
    <text evidence="5">The sequence shown here is derived from an EMBL/GenBank/DDBJ whole genome shotgun (WGS) entry which is preliminary data.</text>
</comment>
<dbReference type="Pfam" id="PF05368">
    <property type="entry name" value="NmrA"/>
    <property type="match status" value="1"/>
</dbReference>
<dbReference type="SUPFAM" id="SSF51735">
    <property type="entry name" value="NAD(P)-binding Rossmann-fold domains"/>
    <property type="match status" value="2"/>
</dbReference>
<organism evidence="5 6">
    <name type="scientific">Cercophora scortea</name>
    <dbReference type="NCBI Taxonomy" id="314031"/>
    <lineage>
        <taxon>Eukaryota</taxon>
        <taxon>Fungi</taxon>
        <taxon>Dikarya</taxon>
        <taxon>Ascomycota</taxon>
        <taxon>Pezizomycotina</taxon>
        <taxon>Sordariomycetes</taxon>
        <taxon>Sordariomycetidae</taxon>
        <taxon>Sordariales</taxon>
        <taxon>Lasiosphaeriaceae</taxon>
        <taxon>Cercophora</taxon>
    </lineage>
</organism>
<dbReference type="AlphaFoldDB" id="A0AAE0J0A6"/>
<keyword evidence="2" id="KW-0521">NADP</keyword>
<evidence type="ECO:0000313" key="6">
    <source>
        <dbReference type="Proteomes" id="UP001286456"/>
    </source>
</evidence>
<sequence>MGSSKRTILVTGATGKQGRALVHSLLGASPGSAAVVPSLPDGAAESADRPSQSQSGKSGDEIEWNILALTRSASSPRSRALLLPTATTRHKISLVEGDLADRARIRAIFEDAAKAGAPIWGVYVVLAYPGLGSRSDVEKEQGKMLADLALEFHVEAFVYSSAIPVGPRPDDSHDYSHQTKRELEKYCQELGERGLNWIILRPGFFMENFDGFLGSIAVTLLREGLKKETTISMIASDDIGKAAAGVFANHEKYLRKILCLTSGPVTIREVIAAHQRATGKPMPAVPALLGKLLLRINKASQNIVKEMNRSHEVRTNGEYPAFDSEVQLAESVHKMQTYEEWKRSMAAAGAQPAAETMDGGWNKVSVFKLFTGRS</sequence>
<dbReference type="InterPro" id="IPR051164">
    <property type="entry name" value="NmrA-like_oxidored"/>
</dbReference>
<dbReference type="Proteomes" id="UP001286456">
    <property type="component" value="Unassembled WGS sequence"/>
</dbReference>
<dbReference type="InterPro" id="IPR008030">
    <property type="entry name" value="NmrA-like"/>
</dbReference>
<keyword evidence="6" id="KW-1185">Reference proteome</keyword>